<organism evidence="2">
    <name type="scientific">hydrothermal vent metagenome</name>
    <dbReference type="NCBI Taxonomy" id="652676"/>
    <lineage>
        <taxon>unclassified sequences</taxon>
        <taxon>metagenomes</taxon>
        <taxon>ecological metagenomes</taxon>
    </lineage>
</organism>
<protein>
    <recommendedName>
        <fullName evidence="1">Haem-binding uptake Tiki superfamily ChaN domain-containing protein</fullName>
    </recommendedName>
</protein>
<accession>A0A3B0RUZ4</accession>
<reference evidence="2" key="1">
    <citation type="submission" date="2018-06" db="EMBL/GenBank/DDBJ databases">
        <authorList>
            <person name="Zhirakovskaya E."/>
        </authorList>
    </citation>
    <scope>NUCLEOTIDE SEQUENCE</scope>
</reference>
<feature type="domain" description="Haem-binding uptake Tiki superfamily ChaN" evidence="1">
    <location>
        <begin position="37"/>
        <end position="247"/>
    </location>
</feature>
<gene>
    <name evidence="2" type="ORF">MNBD_ALPHA02-893</name>
</gene>
<name>A0A3B0RUZ4_9ZZZZ</name>
<evidence type="ECO:0000313" key="2">
    <source>
        <dbReference type="EMBL" id="VAV92238.1"/>
    </source>
</evidence>
<dbReference type="SUPFAM" id="SSF159501">
    <property type="entry name" value="EreA/ChaN-like"/>
    <property type="match status" value="1"/>
</dbReference>
<dbReference type="Pfam" id="PF04187">
    <property type="entry name" value="Cofac_haem_bdg"/>
    <property type="match status" value="1"/>
</dbReference>
<proteinExistence type="predicted"/>
<dbReference type="AlphaFoldDB" id="A0A3B0RUZ4"/>
<dbReference type="EMBL" id="UOED01000074">
    <property type="protein sequence ID" value="VAV92238.1"/>
    <property type="molecule type" value="Genomic_DNA"/>
</dbReference>
<evidence type="ECO:0000259" key="1">
    <source>
        <dbReference type="Pfam" id="PF04187"/>
    </source>
</evidence>
<sequence>MKYIICILLFILPTPLFAAPKIWDVAQEKYISEEILLTKLSNKPHILIGIRNDNARHHRLAARLIKKLATSGKEPVILLGNVERDRQNAFAIFRKRNKNLEQPYDATGLDMLLDWRRSGQPNWAIIRPVLDMAMLEKYALVASSLSRYEVGQIQHDGLKGLPEDIAEKLRPILSEPLPEEIRREFSAEIKKEYCSSLPPKAVARQILIRRIQNGLLALNIVAAKQKTAILITEQKYIGKNTGVPRSLAKLTGKDNHISLLFMEKPPNNQQDDYIWHTDGPSRPAPCQLLKR</sequence>
<dbReference type="InterPro" id="IPR007314">
    <property type="entry name" value="Cofac_haem-bd_dom"/>
</dbReference>
<dbReference type="Gene3D" id="3.40.50.11550">
    <property type="match status" value="2"/>
</dbReference>